<dbReference type="Pfam" id="PF00041">
    <property type="entry name" value="fn3"/>
    <property type="match status" value="3"/>
</dbReference>
<dbReference type="InterPro" id="IPR036116">
    <property type="entry name" value="FN3_sf"/>
</dbReference>
<feature type="domain" description="Fibronectin type-III" evidence="4">
    <location>
        <begin position="147"/>
        <end position="239"/>
    </location>
</feature>
<dbReference type="PANTHER" id="PTHR13817:SF151">
    <property type="entry name" value="TITIN"/>
    <property type="match status" value="1"/>
</dbReference>
<evidence type="ECO:0000256" key="2">
    <source>
        <dbReference type="SAM" id="MobiDB-lite"/>
    </source>
</evidence>
<keyword evidence="3" id="KW-0732">Signal</keyword>
<organism evidence="5 6">
    <name type="scientific">Tumebacillus lacus</name>
    <dbReference type="NCBI Taxonomy" id="2995335"/>
    <lineage>
        <taxon>Bacteria</taxon>
        <taxon>Bacillati</taxon>
        <taxon>Bacillota</taxon>
        <taxon>Bacilli</taxon>
        <taxon>Bacillales</taxon>
        <taxon>Alicyclobacillaceae</taxon>
        <taxon>Tumebacillus</taxon>
    </lineage>
</organism>
<dbReference type="Gene3D" id="2.60.40.10">
    <property type="entry name" value="Immunoglobulins"/>
    <property type="match status" value="4"/>
</dbReference>
<keyword evidence="1" id="KW-0677">Repeat</keyword>
<feature type="signal peptide" evidence="3">
    <location>
        <begin position="1"/>
        <end position="28"/>
    </location>
</feature>
<comment type="caution">
    <text evidence="5">The sequence shown here is derived from an EMBL/GenBank/DDBJ whole genome shotgun (WGS) entry which is preliminary data.</text>
</comment>
<dbReference type="PANTHER" id="PTHR13817">
    <property type="entry name" value="TITIN"/>
    <property type="match status" value="1"/>
</dbReference>
<accession>A0ABT3X2W5</accession>
<evidence type="ECO:0000256" key="1">
    <source>
        <dbReference type="ARBA" id="ARBA00022737"/>
    </source>
</evidence>
<dbReference type="InterPro" id="IPR013783">
    <property type="entry name" value="Ig-like_fold"/>
</dbReference>
<evidence type="ECO:0000256" key="3">
    <source>
        <dbReference type="SAM" id="SignalP"/>
    </source>
</evidence>
<feature type="region of interest" description="Disordered" evidence="2">
    <location>
        <begin position="520"/>
        <end position="541"/>
    </location>
</feature>
<dbReference type="SMART" id="SM00060">
    <property type="entry name" value="FN3"/>
    <property type="match status" value="4"/>
</dbReference>
<dbReference type="EMBL" id="JAPMLT010000004">
    <property type="protein sequence ID" value="MCX7570312.1"/>
    <property type="molecule type" value="Genomic_DNA"/>
</dbReference>
<feature type="chain" id="PRO_5046154150" evidence="3">
    <location>
        <begin position="29"/>
        <end position="627"/>
    </location>
</feature>
<evidence type="ECO:0000313" key="6">
    <source>
        <dbReference type="Proteomes" id="UP001208017"/>
    </source>
</evidence>
<dbReference type="PROSITE" id="PS50853">
    <property type="entry name" value="FN3"/>
    <property type="match status" value="4"/>
</dbReference>
<evidence type="ECO:0000313" key="5">
    <source>
        <dbReference type="EMBL" id="MCX7570312.1"/>
    </source>
</evidence>
<reference evidence="5 6" key="1">
    <citation type="submission" date="2022-11" db="EMBL/GenBank/DDBJ databases">
        <title>Study of microbial diversity in lake waters.</title>
        <authorList>
            <person name="Zhang J."/>
        </authorList>
    </citation>
    <scope>NUCLEOTIDE SEQUENCE [LARGE SCALE GENOMIC DNA]</scope>
    <source>
        <strain evidence="5 6">DT12</strain>
    </source>
</reference>
<name>A0ABT3X2W5_9BACL</name>
<dbReference type="InterPro" id="IPR050964">
    <property type="entry name" value="Striated_Muscle_Regulatory"/>
</dbReference>
<proteinExistence type="predicted"/>
<dbReference type="CDD" id="cd00063">
    <property type="entry name" value="FN3"/>
    <property type="match status" value="4"/>
</dbReference>
<feature type="domain" description="Fibronectin type-III" evidence="4">
    <location>
        <begin position="358"/>
        <end position="446"/>
    </location>
</feature>
<feature type="domain" description="Fibronectin type-III" evidence="4">
    <location>
        <begin position="541"/>
        <end position="626"/>
    </location>
</feature>
<evidence type="ECO:0000259" key="4">
    <source>
        <dbReference type="PROSITE" id="PS50853"/>
    </source>
</evidence>
<dbReference type="InterPro" id="IPR003961">
    <property type="entry name" value="FN3_dom"/>
</dbReference>
<protein>
    <submittedName>
        <fullName evidence="5">Fibronectin type III domain-containing protein</fullName>
    </submittedName>
</protein>
<sequence length="627" mass="66371">MYKRMLSLLCCLALMFSLCAIQAPSASATPPTTGGLLRNVLPDEGYVNSAFTDGLDNTTSSLGSVGYAKWNLGSPRTITGFYFKAMTYAKLEFLDASGNVLKSLQGIEVPASTDFIPLKLNNVAAIRISGNYSIHEVDVSDTFVDQPPAVPTGTAVYPYDGKQYIGWNANQESTSDIAGYNVYQDGVKLNSEVVPVPHFVVSGLVNGQDHTYQVTAVDLAGQESGKTAVITSASRLLPGSPIIEYGGGVNEVDKDLETFTEIRTTSYAIYNIGNNKKEVHVYFAAINDIPSSSDRNGKMLVYFQSSTGTLIKSYDLATVGTNVSKVVLPVPVNAVKVRVSNKSYTASRLHEIVSVNNGPLAPTHLVAVAGDRKANLSWDANTEPNIVGYNVYMDGVKINTSLVNGTTYSVLGLTNGVTYSFTVTAVDADGNESPHSNVAYATPKDSWPPDVPQRVVTTGLDGQVDVKWDANTDSDLAGYNLYQDGVKVNGALITDAFYSVTGLTNGTTYVYTVTAVDTSGNESEASSPAPETPRDLTAPAAPAGLTATAGNGSVTLAWSANGETDLAGYYIWQDGVKINSTPITDTSFVVTGLTNGWSYTFAISAVDAAGNQSKRSVEAVVSPSNSL</sequence>
<gene>
    <name evidence="5" type="ORF">OS242_10085</name>
</gene>
<dbReference type="SUPFAM" id="SSF49265">
    <property type="entry name" value="Fibronectin type III"/>
    <property type="match status" value="3"/>
</dbReference>
<keyword evidence="6" id="KW-1185">Reference proteome</keyword>
<dbReference type="Proteomes" id="UP001208017">
    <property type="component" value="Unassembled WGS sequence"/>
</dbReference>
<dbReference type="RefSeq" id="WP_267151560.1">
    <property type="nucleotide sequence ID" value="NZ_JAPMLT010000004.1"/>
</dbReference>
<feature type="domain" description="Fibronectin type-III" evidence="4">
    <location>
        <begin position="448"/>
        <end position="540"/>
    </location>
</feature>